<keyword evidence="2" id="KW-1185">Reference proteome</keyword>
<protein>
    <submittedName>
        <fullName evidence="1">Uncharacterized protein</fullName>
    </submittedName>
</protein>
<sequence length="72" mass="8029">MKGHLELFENRLKAAGAKLPCGDRLDMDEVFDDFAAALGTEALPFYDVQSGTTLADYYQSHFIRFVKNAVKA</sequence>
<evidence type="ECO:0000313" key="1">
    <source>
        <dbReference type="EMBL" id="SDD24923.1"/>
    </source>
</evidence>
<name>A0A1G6T7H2_PEPNI</name>
<proteinExistence type="predicted"/>
<gene>
    <name evidence="1" type="ORF">SAMN04489866_10275</name>
</gene>
<reference evidence="1 2" key="1">
    <citation type="submission" date="2016-10" db="EMBL/GenBank/DDBJ databases">
        <authorList>
            <person name="de Groot N.N."/>
        </authorList>
    </citation>
    <scope>NUCLEOTIDE SEQUENCE [LARGE SCALE GENOMIC DNA]</scope>
    <source>
        <strain evidence="1 2">DSM 20475</strain>
    </source>
</reference>
<dbReference type="Proteomes" id="UP000198995">
    <property type="component" value="Unassembled WGS sequence"/>
</dbReference>
<dbReference type="RefSeq" id="WP_091791103.1">
    <property type="nucleotide sequence ID" value="NZ_FNAF01000002.1"/>
</dbReference>
<dbReference type="STRING" id="2741.SAMN04489866_10275"/>
<dbReference type="EMBL" id="FNAF01000002">
    <property type="protein sequence ID" value="SDD24923.1"/>
    <property type="molecule type" value="Genomic_DNA"/>
</dbReference>
<accession>A0A1G6T7H2</accession>
<evidence type="ECO:0000313" key="2">
    <source>
        <dbReference type="Proteomes" id="UP000198995"/>
    </source>
</evidence>
<dbReference type="AlphaFoldDB" id="A0A1G6T7H2"/>
<organism evidence="1 2">
    <name type="scientific">Peptococcus niger</name>
    <dbReference type="NCBI Taxonomy" id="2741"/>
    <lineage>
        <taxon>Bacteria</taxon>
        <taxon>Bacillati</taxon>
        <taxon>Bacillota</taxon>
        <taxon>Clostridia</taxon>
        <taxon>Eubacteriales</taxon>
        <taxon>Peptococcaceae</taxon>
        <taxon>Peptococcus</taxon>
    </lineage>
</organism>